<feature type="disulfide bond" evidence="8">
    <location>
        <begin position="191"/>
        <end position="208"/>
    </location>
</feature>
<dbReference type="PANTHER" id="PTHR13826:SF17">
    <property type="entry name" value="TREFOIL FACTOR 2"/>
    <property type="match status" value="1"/>
</dbReference>
<dbReference type="PROSITE" id="PS00025">
    <property type="entry name" value="P_TREFOIL_1"/>
    <property type="match status" value="2"/>
</dbReference>
<keyword evidence="5 8" id="KW-1015">Disulfide bond</keyword>
<evidence type="ECO:0000259" key="10">
    <source>
        <dbReference type="PROSITE" id="PS51448"/>
    </source>
</evidence>
<keyword evidence="3 9" id="KW-0732">Signal</keyword>
<comment type="function">
    <text evidence="6">Inhibits gastrointestinal motility and gastric acid secretion. Could function as a structural component of gastric mucus, possibly by stabilizing glycoproteins in the mucus gel through interactions with carbohydrate side chains.</text>
</comment>
<proteinExistence type="predicted"/>
<dbReference type="PRINTS" id="PR00680">
    <property type="entry name" value="PTREFOIL"/>
</dbReference>
<evidence type="ECO:0000256" key="4">
    <source>
        <dbReference type="ARBA" id="ARBA00022737"/>
    </source>
</evidence>
<evidence type="ECO:0000256" key="5">
    <source>
        <dbReference type="ARBA" id="ARBA00023157"/>
    </source>
</evidence>
<dbReference type="InterPro" id="IPR000519">
    <property type="entry name" value="P_trefoil_dom"/>
</dbReference>
<accession>A0A2Y9E138</accession>
<dbReference type="KEGG" id="tmu:101348634"/>
<dbReference type="GO" id="GO:0005615">
    <property type="term" value="C:extracellular space"/>
    <property type="evidence" value="ECO:0007669"/>
    <property type="project" value="TreeGrafter"/>
</dbReference>
<dbReference type="InterPro" id="IPR017957">
    <property type="entry name" value="P_trefoil_CS"/>
</dbReference>
<dbReference type="FunFam" id="4.10.110.10:FF:000001">
    <property type="entry name" value="Trefoil factor 3"/>
    <property type="match status" value="1"/>
</dbReference>
<feature type="signal peptide" evidence="9">
    <location>
        <begin position="1"/>
        <end position="25"/>
    </location>
</feature>
<evidence type="ECO:0000256" key="9">
    <source>
        <dbReference type="SAM" id="SignalP"/>
    </source>
</evidence>
<feature type="disulfide bond" evidence="8">
    <location>
        <begin position="132"/>
        <end position="147"/>
    </location>
</feature>
<keyword evidence="11" id="KW-1185">Reference proteome</keyword>
<feature type="disulfide bond" evidence="8">
    <location>
        <begin position="28"/>
        <end position="54"/>
    </location>
</feature>
<evidence type="ECO:0000256" key="7">
    <source>
        <dbReference type="ARBA" id="ARBA00044091"/>
    </source>
</evidence>
<feature type="domain" description="P-type" evidence="10">
    <location>
        <begin position="26"/>
        <end position="69"/>
    </location>
</feature>
<dbReference type="SUPFAM" id="SSF57492">
    <property type="entry name" value="Trefoil"/>
    <property type="match status" value="3"/>
</dbReference>
<feature type="disulfide bond" evidence="8">
    <location>
        <begin position="48"/>
        <end position="65"/>
    </location>
</feature>
<dbReference type="InParanoid" id="A0A2Y9E138"/>
<comment type="caution">
    <text evidence="8">Lacks conserved residue(s) required for the propagation of feature annotation.</text>
</comment>
<evidence type="ECO:0000313" key="11">
    <source>
        <dbReference type="Proteomes" id="UP000248480"/>
    </source>
</evidence>
<dbReference type="InterPro" id="IPR044913">
    <property type="entry name" value="P_trefoil_dom_sf"/>
</dbReference>
<feature type="disulfide bond" evidence="8">
    <location>
        <begin position="142"/>
        <end position="159"/>
    </location>
</feature>
<dbReference type="FunFam" id="4.10.110.10:FF:000005">
    <property type="entry name" value="Trefoil factor 2"/>
    <property type="match status" value="1"/>
</dbReference>
<feature type="disulfide bond" evidence="8">
    <location>
        <begin position="38"/>
        <end position="53"/>
    </location>
</feature>
<dbReference type="Pfam" id="PF00088">
    <property type="entry name" value="Trefoil"/>
    <property type="match status" value="3"/>
</dbReference>
<dbReference type="GeneID" id="101348634"/>
<dbReference type="Gene3D" id="4.10.110.10">
    <property type="entry name" value="Spasmolytic Protein, domain 1"/>
    <property type="match status" value="3"/>
</dbReference>
<keyword evidence="2" id="KW-0964">Secreted</keyword>
<evidence type="ECO:0000256" key="8">
    <source>
        <dbReference type="PROSITE-ProRule" id="PRU00779"/>
    </source>
</evidence>
<dbReference type="InterPro" id="IPR017994">
    <property type="entry name" value="P_trefoil_chordata"/>
</dbReference>
<dbReference type="GO" id="GO:0030277">
    <property type="term" value="P:maintenance of gastrointestinal epithelium"/>
    <property type="evidence" value="ECO:0007669"/>
    <property type="project" value="TreeGrafter"/>
</dbReference>
<dbReference type="PANTHER" id="PTHR13826">
    <property type="entry name" value="INTESTINAL TREFOIL FACTOR-RELATED"/>
    <property type="match status" value="1"/>
</dbReference>
<name>A0A2Y9E138_TRIMA</name>
<dbReference type="SMART" id="SM00018">
    <property type="entry name" value="PD"/>
    <property type="match status" value="3"/>
</dbReference>
<protein>
    <recommendedName>
        <fullName evidence="7">Trefoil factor 2</fullName>
    </recommendedName>
</protein>
<dbReference type="Proteomes" id="UP000248480">
    <property type="component" value="Unplaced"/>
</dbReference>
<dbReference type="AlphaFoldDB" id="A0A2Y9E138"/>
<feature type="chain" id="PRO_5015884528" description="Trefoil factor 2" evidence="9">
    <location>
        <begin position="26"/>
        <end position="269"/>
    </location>
</feature>
<gene>
    <name evidence="12" type="primary">LOC101348634</name>
</gene>
<dbReference type="RefSeq" id="XP_004384927.2">
    <property type="nucleotide sequence ID" value="XM_004384870.2"/>
</dbReference>
<evidence type="ECO:0000256" key="1">
    <source>
        <dbReference type="ARBA" id="ARBA00004613"/>
    </source>
</evidence>
<organism evidence="11 12">
    <name type="scientific">Trichechus manatus latirostris</name>
    <name type="common">Florida manatee</name>
    <dbReference type="NCBI Taxonomy" id="127582"/>
    <lineage>
        <taxon>Eukaryota</taxon>
        <taxon>Metazoa</taxon>
        <taxon>Chordata</taxon>
        <taxon>Craniata</taxon>
        <taxon>Vertebrata</taxon>
        <taxon>Euteleostomi</taxon>
        <taxon>Mammalia</taxon>
        <taxon>Eutheria</taxon>
        <taxon>Afrotheria</taxon>
        <taxon>Sirenia</taxon>
        <taxon>Trichechidae</taxon>
        <taxon>Trichechus</taxon>
    </lineage>
</organism>
<reference evidence="12" key="1">
    <citation type="submission" date="2025-08" db="UniProtKB">
        <authorList>
            <consortium name="RefSeq"/>
        </authorList>
    </citation>
    <scope>IDENTIFICATION</scope>
</reference>
<evidence type="ECO:0000256" key="3">
    <source>
        <dbReference type="ARBA" id="ARBA00022729"/>
    </source>
</evidence>
<feature type="domain" description="P-type" evidence="10">
    <location>
        <begin position="119"/>
        <end position="163"/>
    </location>
</feature>
<evidence type="ECO:0000256" key="6">
    <source>
        <dbReference type="ARBA" id="ARBA00043900"/>
    </source>
</evidence>
<dbReference type="STRING" id="127582.A0A2Y9E138"/>
<dbReference type="FunFam" id="4.10.110.10:FF:000006">
    <property type="entry name" value="Trefoil factor 1"/>
    <property type="match status" value="1"/>
</dbReference>
<sequence>MEHKVVFVLAIVLTLALSTLSETLADTCVVQAHQRSNCGYPGVTREECQSKGCCFDDKIVGVPWCYYPAAVEEDDETNQAAPGRNICTYDMGPRGSGLLVALLVLGLCAMAASEKPSACRCSKINPEKRENCGFPGITSDQCFKSGCCFDSSIYGVPWCFTPLPVEEAEQCVMEVAERKNCGYPAISPEDCASRNCCFSDTIPNVPWCFYPLSVEESSFNNTLDLEDDLKSHGEHVTQAAALHAITIALKAFHVSALKGPDTIQLNGRE</sequence>
<feature type="domain" description="P-type" evidence="10">
    <location>
        <begin position="169"/>
        <end position="212"/>
    </location>
</feature>
<dbReference type="CDD" id="cd00111">
    <property type="entry name" value="Trefoil"/>
    <property type="match status" value="3"/>
</dbReference>
<feature type="disulfide bond" evidence="8">
    <location>
        <begin position="181"/>
        <end position="196"/>
    </location>
</feature>
<evidence type="ECO:0000256" key="2">
    <source>
        <dbReference type="ARBA" id="ARBA00022525"/>
    </source>
</evidence>
<dbReference type="PROSITE" id="PS51448">
    <property type="entry name" value="P_TREFOIL_2"/>
    <property type="match status" value="3"/>
</dbReference>
<feature type="disulfide bond" evidence="8">
    <location>
        <begin position="171"/>
        <end position="197"/>
    </location>
</feature>
<evidence type="ECO:0000313" key="12">
    <source>
        <dbReference type="RefSeq" id="XP_004384927.2"/>
    </source>
</evidence>
<keyword evidence="4" id="KW-0677">Repeat</keyword>
<comment type="subcellular location">
    <subcellularLocation>
        <location evidence="1">Secreted</location>
    </subcellularLocation>
</comment>